<protein>
    <submittedName>
        <fullName evidence="2">MaoC family dehydratase</fullName>
    </submittedName>
</protein>
<comment type="caution">
    <text evidence="2">The sequence shown here is derived from an EMBL/GenBank/DDBJ whole genome shotgun (WGS) entry which is preliminary data.</text>
</comment>
<dbReference type="PANTHER" id="PTHR42993">
    <property type="entry name" value="MAOC-LIKE DEHYDRATASE DOMAIN-CONTAINING PROTEIN"/>
    <property type="match status" value="1"/>
</dbReference>
<dbReference type="Pfam" id="PF01575">
    <property type="entry name" value="MaoC_dehydratas"/>
    <property type="match status" value="1"/>
</dbReference>
<proteinExistence type="predicted"/>
<dbReference type="CDD" id="cd03450">
    <property type="entry name" value="NodN"/>
    <property type="match status" value="1"/>
</dbReference>
<gene>
    <name evidence="2" type="ORF">GCM10009114_04720</name>
</gene>
<keyword evidence="3" id="KW-1185">Reference proteome</keyword>
<evidence type="ECO:0000313" key="3">
    <source>
        <dbReference type="Proteomes" id="UP001500359"/>
    </source>
</evidence>
<dbReference type="InterPro" id="IPR029069">
    <property type="entry name" value="HotDog_dom_sf"/>
</dbReference>
<reference evidence="2 3" key="1">
    <citation type="journal article" date="2019" name="Int. J. Syst. Evol. Microbiol.">
        <title>The Global Catalogue of Microorganisms (GCM) 10K type strain sequencing project: providing services to taxonomists for standard genome sequencing and annotation.</title>
        <authorList>
            <consortium name="The Broad Institute Genomics Platform"/>
            <consortium name="The Broad Institute Genome Sequencing Center for Infectious Disease"/>
            <person name="Wu L."/>
            <person name="Ma J."/>
        </authorList>
    </citation>
    <scope>NUCLEOTIDE SEQUENCE [LARGE SCALE GENOMIC DNA]</scope>
    <source>
        <strain evidence="2 3">JCM 15896</strain>
    </source>
</reference>
<organism evidence="2 3">
    <name type="scientific">Aliiglaciecola litoralis</name>
    <dbReference type="NCBI Taxonomy" id="582857"/>
    <lineage>
        <taxon>Bacteria</taxon>
        <taxon>Pseudomonadati</taxon>
        <taxon>Pseudomonadota</taxon>
        <taxon>Gammaproteobacteria</taxon>
        <taxon>Alteromonadales</taxon>
        <taxon>Alteromonadaceae</taxon>
        <taxon>Aliiglaciecola</taxon>
    </lineage>
</organism>
<name>A0ABN1LD18_9ALTE</name>
<dbReference type="Gene3D" id="3.10.129.10">
    <property type="entry name" value="Hotdog Thioesterase"/>
    <property type="match status" value="1"/>
</dbReference>
<sequence>MAKLLYQLNDGDVLGTTQWFNIDQQRINDFADATGDKQWIHIDVERCEKSSPFGSTIAHGLLSTSLMPDMFYQLIQLDSDQQTLLNYGMDSIRFLEPVRVNDSIRYHVTLDSKQQKNSGLLFRFNCEVEIKNRDKPAMVGQFLMLLV</sequence>
<dbReference type="InterPro" id="IPR002539">
    <property type="entry name" value="MaoC-like_dom"/>
</dbReference>
<accession>A0ABN1LD18</accession>
<dbReference type="PANTHER" id="PTHR42993:SF1">
    <property type="entry name" value="MAOC-LIKE DEHYDRATASE DOMAIN-CONTAINING PROTEIN"/>
    <property type="match status" value="1"/>
</dbReference>
<dbReference type="InterPro" id="IPR039375">
    <property type="entry name" value="NodN-like"/>
</dbReference>
<dbReference type="Proteomes" id="UP001500359">
    <property type="component" value="Unassembled WGS sequence"/>
</dbReference>
<evidence type="ECO:0000259" key="1">
    <source>
        <dbReference type="Pfam" id="PF01575"/>
    </source>
</evidence>
<feature type="domain" description="MaoC-like" evidence="1">
    <location>
        <begin position="12"/>
        <end position="116"/>
    </location>
</feature>
<dbReference type="SUPFAM" id="SSF54637">
    <property type="entry name" value="Thioesterase/thiol ester dehydrase-isomerase"/>
    <property type="match status" value="1"/>
</dbReference>
<dbReference type="EMBL" id="BAAAFD010000001">
    <property type="protein sequence ID" value="GAA0853010.1"/>
    <property type="molecule type" value="Genomic_DNA"/>
</dbReference>
<evidence type="ECO:0000313" key="2">
    <source>
        <dbReference type="EMBL" id="GAA0853010.1"/>
    </source>
</evidence>
<dbReference type="RefSeq" id="WP_343856150.1">
    <property type="nucleotide sequence ID" value="NZ_BAAAFD010000001.1"/>
</dbReference>